<gene>
    <name evidence="1" type="ORF">QCA50_012500</name>
</gene>
<proteinExistence type="predicted"/>
<evidence type="ECO:0008006" key="3">
    <source>
        <dbReference type="Google" id="ProtNLM"/>
    </source>
</evidence>
<dbReference type="AlphaFoldDB" id="A0AAW0FU25"/>
<evidence type="ECO:0000313" key="1">
    <source>
        <dbReference type="EMBL" id="KAK7684553.1"/>
    </source>
</evidence>
<protein>
    <recommendedName>
        <fullName evidence="3">F-box domain-containing protein</fullName>
    </recommendedName>
</protein>
<dbReference type="SUPFAM" id="SSF52047">
    <property type="entry name" value="RNI-like"/>
    <property type="match status" value="1"/>
</dbReference>
<sequence>MELFPPEIWHHVFTFACTDGGYTGCSLSLTSKYVNALSSGMKWYSVILKGPEQMLKFISTLEHATNHSRVRHLSISWKPDLQYPPPDFSIGLLKNTEIIDALCSYQLSIHDETFLRNKLMDGAALESEYIKRMGDQKYASRIACGQLLPLVANDLYSLSATFSFGMHVPRPFWTIPFPNLRELTIFGCAMVRFTPVSPSDEVLFPSLRYLHLIHCMNDTHVFAKCAPNLTHLRLSSVSTLSRLSESISSIVSETRQIEPDLMMLPCSLRRIILHVPIGPPKPLARQRSIGRNMIREFGTLLQSDAKDVIRILVPLSQSSLPESNIPGISPYGPTDIEKDWKERMEGGIGCWLEDGEGVLSLQHSKRRELIDVFGSRFGHT</sequence>
<dbReference type="Gene3D" id="3.80.10.10">
    <property type="entry name" value="Ribonuclease Inhibitor"/>
    <property type="match status" value="1"/>
</dbReference>
<evidence type="ECO:0000313" key="2">
    <source>
        <dbReference type="Proteomes" id="UP001385951"/>
    </source>
</evidence>
<dbReference type="Proteomes" id="UP001385951">
    <property type="component" value="Unassembled WGS sequence"/>
</dbReference>
<dbReference type="InterPro" id="IPR032675">
    <property type="entry name" value="LRR_dom_sf"/>
</dbReference>
<accession>A0AAW0FU25</accession>
<name>A0AAW0FU25_9APHY</name>
<organism evidence="1 2">
    <name type="scientific">Cerrena zonata</name>
    <dbReference type="NCBI Taxonomy" id="2478898"/>
    <lineage>
        <taxon>Eukaryota</taxon>
        <taxon>Fungi</taxon>
        <taxon>Dikarya</taxon>
        <taxon>Basidiomycota</taxon>
        <taxon>Agaricomycotina</taxon>
        <taxon>Agaricomycetes</taxon>
        <taxon>Polyporales</taxon>
        <taxon>Cerrenaceae</taxon>
        <taxon>Cerrena</taxon>
    </lineage>
</organism>
<dbReference type="EMBL" id="JASBNA010000025">
    <property type="protein sequence ID" value="KAK7684553.1"/>
    <property type="molecule type" value="Genomic_DNA"/>
</dbReference>
<comment type="caution">
    <text evidence="1">The sequence shown here is derived from an EMBL/GenBank/DDBJ whole genome shotgun (WGS) entry which is preliminary data.</text>
</comment>
<reference evidence="1 2" key="1">
    <citation type="submission" date="2022-09" db="EMBL/GenBank/DDBJ databases">
        <authorList>
            <person name="Palmer J.M."/>
        </authorList>
    </citation>
    <scope>NUCLEOTIDE SEQUENCE [LARGE SCALE GENOMIC DNA]</scope>
    <source>
        <strain evidence="1 2">DSM 7382</strain>
    </source>
</reference>
<keyword evidence="2" id="KW-1185">Reference proteome</keyword>